<sequence>MLTSLHNQLEATELERLVTAVQAGQTELYAAVVQAFQQPLYHYCWRMLANRQDAEDAVQDIFVKAYEAIAGYAPKVHFSAWLYRIAYHHCLNMLRRQRLQRQWLRLFRPNEITAASAEEELDNRLYTPALAAALANLSLEERNLLILRVFEEKSYAELGVIMGKNPDALKKRMSRIKQKIKQQLQNKGEEAWSESASIMNTTI</sequence>
<evidence type="ECO:0000256" key="2">
    <source>
        <dbReference type="ARBA" id="ARBA00023015"/>
    </source>
</evidence>
<dbReference type="InterPro" id="IPR039425">
    <property type="entry name" value="RNA_pol_sigma-70-like"/>
</dbReference>
<feature type="domain" description="RNA polymerase sigma factor 70 region 4 type 2" evidence="7">
    <location>
        <begin position="129"/>
        <end position="180"/>
    </location>
</feature>
<dbReference type="GO" id="GO:0003677">
    <property type="term" value="F:DNA binding"/>
    <property type="evidence" value="ECO:0007669"/>
    <property type="project" value="UniProtKB-KW"/>
</dbReference>
<dbReference type="EMBL" id="FONN01000011">
    <property type="protein sequence ID" value="SFF01037.1"/>
    <property type="molecule type" value="Genomic_DNA"/>
</dbReference>
<keyword evidence="5" id="KW-0804">Transcription</keyword>
<keyword evidence="3" id="KW-0731">Sigma factor</keyword>
<dbReference type="InterPro" id="IPR007627">
    <property type="entry name" value="RNA_pol_sigma70_r2"/>
</dbReference>
<evidence type="ECO:0000313" key="8">
    <source>
        <dbReference type="EMBL" id="SFF01037.1"/>
    </source>
</evidence>
<name>A0A1I2F899_9BACL</name>
<feature type="domain" description="RNA polymerase sigma-70 region 2" evidence="6">
    <location>
        <begin position="33"/>
        <end position="98"/>
    </location>
</feature>
<evidence type="ECO:0000259" key="7">
    <source>
        <dbReference type="Pfam" id="PF08281"/>
    </source>
</evidence>
<evidence type="ECO:0000313" key="9">
    <source>
        <dbReference type="Proteomes" id="UP000183410"/>
    </source>
</evidence>
<keyword evidence="9" id="KW-1185">Reference proteome</keyword>
<evidence type="ECO:0000256" key="1">
    <source>
        <dbReference type="ARBA" id="ARBA00010641"/>
    </source>
</evidence>
<dbReference type="RefSeq" id="WP_052737067.1">
    <property type="nucleotide sequence ID" value="NZ_FONN01000011.1"/>
</dbReference>
<dbReference type="AlphaFoldDB" id="A0A1I2F899"/>
<dbReference type="Pfam" id="PF04542">
    <property type="entry name" value="Sigma70_r2"/>
    <property type="match status" value="1"/>
</dbReference>
<dbReference type="InterPro" id="IPR013325">
    <property type="entry name" value="RNA_pol_sigma_r2"/>
</dbReference>
<evidence type="ECO:0000256" key="5">
    <source>
        <dbReference type="ARBA" id="ARBA00023163"/>
    </source>
</evidence>
<dbReference type="Gene3D" id="1.10.1740.10">
    <property type="match status" value="1"/>
</dbReference>
<proteinExistence type="inferred from homology"/>
<dbReference type="PANTHER" id="PTHR43133:SF8">
    <property type="entry name" value="RNA POLYMERASE SIGMA FACTOR HI_1459-RELATED"/>
    <property type="match status" value="1"/>
</dbReference>
<protein>
    <submittedName>
        <fullName evidence="8">RNA polymerase sigma-70 factor, ECF subfamily</fullName>
    </submittedName>
</protein>
<reference evidence="9" key="1">
    <citation type="submission" date="2016-10" db="EMBL/GenBank/DDBJ databases">
        <authorList>
            <person name="Varghese N."/>
            <person name="Submissions S."/>
        </authorList>
    </citation>
    <scope>NUCLEOTIDE SEQUENCE [LARGE SCALE GENOMIC DNA]</scope>
    <source>
        <strain evidence="9">CGMCC 1.10223</strain>
    </source>
</reference>
<dbReference type="SUPFAM" id="SSF88946">
    <property type="entry name" value="Sigma2 domain of RNA polymerase sigma factors"/>
    <property type="match status" value="1"/>
</dbReference>
<dbReference type="Proteomes" id="UP000183410">
    <property type="component" value="Unassembled WGS sequence"/>
</dbReference>
<dbReference type="InterPro" id="IPR013249">
    <property type="entry name" value="RNA_pol_sigma70_r4_t2"/>
</dbReference>
<dbReference type="SUPFAM" id="SSF88659">
    <property type="entry name" value="Sigma3 and sigma4 domains of RNA polymerase sigma factors"/>
    <property type="match status" value="1"/>
</dbReference>
<dbReference type="NCBIfam" id="TIGR02937">
    <property type="entry name" value="sigma70-ECF"/>
    <property type="match status" value="1"/>
</dbReference>
<comment type="similarity">
    <text evidence="1">Belongs to the sigma-70 factor family. ECF subfamily.</text>
</comment>
<evidence type="ECO:0000256" key="3">
    <source>
        <dbReference type="ARBA" id="ARBA00023082"/>
    </source>
</evidence>
<organism evidence="8 9">
    <name type="scientific">Paenibacillus algorifonticola</name>
    <dbReference type="NCBI Taxonomy" id="684063"/>
    <lineage>
        <taxon>Bacteria</taxon>
        <taxon>Bacillati</taxon>
        <taxon>Bacillota</taxon>
        <taxon>Bacilli</taxon>
        <taxon>Bacillales</taxon>
        <taxon>Paenibacillaceae</taxon>
        <taxon>Paenibacillus</taxon>
    </lineage>
</organism>
<gene>
    <name evidence="8" type="ORF">SAMN04487969_11188</name>
</gene>
<dbReference type="InterPro" id="IPR036388">
    <property type="entry name" value="WH-like_DNA-bd_sf"/>
</dbReference>
<dbReference type="Pfam" id="PF08281">
    <property type="entry name" value="Sigma70_r4_2"/>
    <property type="match status" value="1"/>
</dbReference>
<keyword evidence="4" id="KW-0238">DNA-binding</keyword>
<accession>A0A1I2F899</accession>
<dbReference type="GO" id="GO:0006352">
    <property type="term" value="P:DNA-templated transcription initiation"/>
    <property type="evidence" value="ECO:0007669"/>
    <property type="project" value="InterPro"/>
</dbReference>
<dbReference type="InterPro" id="IPR013324">
    <property type="entry name" value="RNA_pol_sigma_r3/r4-like"/>
</dbReference>
<evidence type="ECO:0000259" key="6">
    <source>
        <dbReference type="Pfam" id="PF04542"/>
    </source>
</evidence>
<evidence type="ECO:0000256" key="4">
    <source>
        <dbReference type="ARBA" id="ARBA00023125"/>
    </source>
</evidence>
<dbReference type="PANTHER" id="PTHR43133">
    <property type="entry name" value="RNA POLYMERASE ECF-TYPE SIGMA FACTO"/>
    <property type="match status" value="1"/>
</dbReference>
<dbReference type="GO" id="GO:0016987">
    <property type="term" value="F:sigma factor activity"/>
    <property type="evidence" value="ECO:0007669"/>
    <property type="project" value="UniProtKB-KW"/>
</dbReference>
<keyword evidence="2" id="KW-0805">Transcription regulation</keyword>
<dbReference type="InterPro" id="IPR014284">
    <property type="entry name" value="RNA_pol_sigma-70_dom"/>
</dbReference>
<dbReference type="Gene3D" id="1.10.10.10">
    <property type="entry name" value="Winged helix-like DNA-binding domain superfamily/Winged helix DNA-binding domain"/>
    <property type="match status" value="1"/>
</dbReference>